<sequence length="949" mass="104831">MVTLNNKKRKPSDTSSSSKASKRTLKEEVRNGSPPVPRTRSISTSTKRVASRSPTSRTRSGSLPSIGTLEMHNIHKSDSPSQRSLKSKRNSIAESHNGQKPRGAGSGAEGSAMNTSADTTTDSNGILSSLFTAAHNAANIISSSMENESEKRREISTEDADDKKTSFGHKLDFLLKPGKQSRGHSPTPVLKSTTSPQSDISTDNVNSPDVASNLSTSNVRFESIRESPLNTMGNGELSLNHFLPNNHKRPIITPNASTDNISTKIRRSLSPDVQNRNSIFSQSNGVSTDAKRNRLRSNSNLSGVDKAKPQAKTNGSRPSDIDGVDLDTEDNASEDPSSNDSDVLDNIGDYNNIKFASKKRNQEFHHVFKNIPPDERLIHDLSCALSKDILVQGRMYLSEHYICFNSNILGWVTNLTIPFHEVIKIEKKSTAVLFPNGIVIRTLHRKYVFATFLSRDSTFLLITNIWHKVLVGSGDVDESNIISNQKNVKLNLPPSSATDSMNEYDSEESGEESSSESVGDDTSKSMPNDFENSNDKSASDGRESDENTQTFPENKLLEKSKDSNNEDSEDSGGGKFNGLPLIGPSTHSAFEPKYNKESNETFIAEEVFKAPLGAVYLVLFGSDSSYFIKILKNQKNYDIAEGSISGLSEETPERNYTYMKPLNGPIGPKQTKCLIQDKLIHYDLESYILVEQTTSTPDVPSGNSFQVRTKLYLSWAENNSTKLHVITGVEWSGKSWIKGAVEKGSIDGQKESMSILVDSLSELVKPHGSQTMKSEKKKKRKRKTSQAPVPAPDTAAESSSSILQLLTQVQTNVGSMAKIPYLSEKVSGTIVIMFAFIFVFHIYHHLLNTLSSRSHNDFELLSSSGTTRVKINDKKFLVIPSVDNSLSSPERRMRTEVNLWNWVKERSGGSLDVISNAKPDSNYIGFKNQEVEEIVRLSQMKLDEIKKRL</sequence>
<dbReference type="HOGENOM" id="CLU_007409_0_0_1"/>
<dbReference type="GO" id="GO:0005975">
    <property type="term" value="P:carbohydrate metabolic process"/>
    <property type="evidence" value="ECO:0007669"/>
    <property type="project" value="InterPro"/>
</dbReference>
<dbReference type="FunCoup" id="G8Y163">
    <property type="interactions" value="146"/>
</dbReference>
<dbReference type="OMA" id="SFEFRGM"/>
<evidence type="ECO:0000259" key="8">
    <source>
        <dbReference type="PROSITE" id="PS51778"/>
    </source>
</evidence>
<dbReference type="GO" id="GO:0120015">
    <property type="term" value="F:sterol transfer activity"/>
    <property type="evidence" value="ECO:0007669"/>
    <property type="project" value="TreeGrafter"/>
</dbReference>
<dbReference type="OrthoDB" id="2162691at2759"/>
<dbReference type="FunFam" id="2.30.29.30:FF:000008">
    <property type="entry name" value="GRAM domain containing 1B"/>
    <property type="match status" value="1"/>
</dbReference>
<feature type="region of interest" description="Disordered" evidence="6">
    <location>
        <begin position="1"/>
        <end position="124"/>
    </location>
</feature>
<name>G8Y163_PICSO</name>
<dbReference type="STRING" id="559304.G8Y163"/>
<evidence type="ECO:0000313" key="9">
    <source>
        <dbReference type="EMBL" id="CCE86566.1"/>
    </source>
</evidence>
<dbReference type="eggNOG" id="KOG1032">
    <property type="taxonomic scope" value="Eukaryota"/>
</dbReference>
<evidence type="ECO:0000256" key="5">
    <source>
        <dbReference type="ARBA" id="ARBA00023136"/>
    </source>
</evidence>
<dbReference type="InterPro" id="IPR001579">
    <property type="entry name" value="Glyco_hydro_18_chit_AS"/>
</dbReference>
<dbReference type="EMBL" id="FO082046">
    <property type="protein sequence ID" value="CCE86566.1"/>
    <property type="molecule type" value="Genomic_DNA"/>
</dbReference>
<reference evidence="9 10" key="1">
    <citation type="journal article" date="2012" name="G3 (Bethesda)">
        <title>Pichia sorbitophila, an interspecies yeast hybrid reveals early steps of genome resolution following polyploidization.</title>
        <authorList>
            <person name="Leh Louis V."/>
            <person name="Despons L."/>
            <person name="Friedrich A."/>
            <person name="Martin T."/>
            <person name="Durrens P."/>
            <person name="Casaregola S."/>
            <person name="Neuveglise C."/>
            <person name="Fairhead C."/>
            <person name="Marck C."/>
            <person name="Cruz J.A."/>
            <person name="Straub M.L."/>
            <person name="Kugler V."/>
            <person name="Sacerdot C."/>
            <person name="Uzunov Z."/>
            <person name="Thierry A."/>
            <person name="Weiss S."/>
            <person name="Bleykasten C."/>
            <person name="De Montigny J."/>
            <person name="Jacques N."/>
            <person name="Jung P."/>
            <person name="Lemaire M."/>
            <person name="Mallet S."/>
            <person name="Morel G."/>
            <person name="Richard G.F."/>
            <person name="Sarkar A."/>
            <person name="Savel G."/>
            <person name="Schacherer J."/>
            <person name="Seret M.L."/>
            <person name="Talla E."/>
            <person name="Samson G."/>
            <person name="Jubin C."/>
            <person name="Poulain J."/>
            <person name="Vacherie B."/>
            <person name="Barbe V."/>
            <person name="Pelletier E."/>
            <person name="Sherman D.J."/>
            <person name="Westhof E."/>
            <person name="Weissenbach J."/>
            <person name="Baret P.V."/>
            <person name="Wincker P."/>
            <person name="Gaillardin C."/>
            <person name="Dujon B."/>
            <person name="Souciet J.L."/>
        </authorList>
    </citation>
    <scope>NUCLEOTIDE SEQUENCE [LARGE SCALE GENOMIC DNA]</scope>
    <source>
        <strain evidence="10">ATCC MYA-4447 / BCRC 22081 / CBS 7064 / NBRC 10061 / NRRL Y-12695</strain>
    </source>
</reference>
<protein>
    <submittedName>
        <fullName evidence="9">Piso0_005062 protein</fullName>
    </submittedName>
</protein>
<feature type="transmembrane region" description="Helical" evidence="7">
    <location>
        <begin position="826"/>
        <end position="843"/>
    </location>
</feature>
<feature type="compositionally biased region" description="Polar residues" evidence="6">
    <location>
        <begin position="271"/>
        <end position="287"/>
    </location>
</feature>
<dbReference type="GO" id="GO:0005789">
    <property type="term" value="C:endoplasmic reticulum membrane"/>
    <property type="evidence" value="ECO:0007669"/>
    <property type="project" value="TreeGrafter"/>
</dbReference>
<dbReference type="Pfam" id="PF02893">
    <property type="entry name" value="GRAM"/>
    <property type="match status" value="1"/>
</dbReference>
<feature type="compositionally biased region" description="Basic residues" evidence="6">
    <location>
        <begin position="775"/>
        <end position="784"/>
    </location>
</feature>
<dbReference type="Gene3D" id="2.30.29.30">
    <property type="entry name" value="Pleckstrin-homology domain (PH domain)/Phosphotyrosine-binding domain (PTB)"/>
    <property type="match status" value="1"/>
</dbReference>
<feature type="compositionally biased region" description="Acidic residues" evidence="6">
    <location>
        <begin position="502"/>
        <end position="514"/>
    </location>
</feature>
<dbReference type="AlphaFoldDB" id="G8Y163"/>
<evidence type="ECO:0000313" key="10">
    <source>
        <dbReference type="Proteomes" id="UP000005222"/>
    </source>
</evidence>
<feature type="compositionally biased region" description="Polar residues" evidence="6">
    <location>
        <begin position="112"/>
        <end position="124"/>
    </location>
</feature>
<comment type="similarity">
    <text evidence="2">Belongs to the YSP2 family.</text>
</comment>
<feature type="region of interest" description="Disordered" evidence="6">
    <location>
        <begin position="489"/>
        <end position="592"/>
    </location>
</feature>
<dbReference type="GO" id="GO:0032366">
    <property type="term" value="P:intracellular sterol transport"/>
    <property type="evidence" value="ECO:0007669"/>
    <property type="project" value="TreeGrafter"/>
</dbReference>
<feature type="compositionally biased region" description="Basic and acidic residues" evidence="6">
    <location>
        <begin position="555"/>
        <end position="564"/>
    </location>
</feature>
<dbReference type="InterPro" id="IPR051482">
    <property type="entry name" value="Cholesterol_transport"/>
</dbReference>
<evidence type="ECO:0000256" key="6">
    <source>
        <dbReference type="SAM" id="MobiDB-lite"/>
    </source>
</evidence>
<feature type="compositionally biased region" description="Polar residues" evidence="6">
    <location>
        <begin position="79"/>
        <end position="98"/>
    </location>
</feature>
<dbReference type="PROSITE" id="PS01095">
    <property type="entry name" value="GH18_1"/>
    <property type="match status" value="1"/>
</dbReference>
<feature type="domain" description="VASt" evidence="8">
    <location>
        <begin position="599"/>
        <end position="768"/>
    </location>
</feature>
<proteinExistence type="inferred from homology"/>
<dbReference type="PANTHER" id="PTHR23319:SF36">
    <property type="entry name" value="MEMBRANE-ANCHORED LIPID-BINDING PROTEIN LAM4-RELATED"/>
    <property type="match status" value="1"/>
</dbReference>
<dbReference type="InterPro" id="IPR004182">
    <property type="entry name" value="GRAM"/>
</dbReference>
<dbReference type="CDD" id="cd13220">
    <property type="entry name" value="PH-GRAM_GRAMDC"/>
    <property type="match status" value="1"/>
</dbReference>
<accession>G8Y163</accession>
<feature type="compositionally biased region" description="Low complexity" evidence="6">
    <location>
        <begin position="51"/>
        <end position="65"/>
    </location>
</feature>
<dbReference type="InterPro" id="IPR031968">
    <property type="entry name" value="VASt"/>
</dbReference>
<evidence type="ECO:0000256" key="2">
    <source>
        <dbReference type="ARBA" id="ARBA00006582"/>
    </source>
</evidence>
<dbReference type="PROSITE" id="PS51778">
    <property type="entry name" value="VAST"/>
    <property type="match status" value="1"/>
</dbReference>
<dbReference type="InterPro" id="IPR011993">
    <property type="entry name" value="PH-like_dom_sf"/>
</dbReference>
<keyword evidence="5 7" id="KW-0472">Membrane</keyword>
<dbReference type="PANTHER" id="PTHR23319">
    <property type="entry name" value="GRAM DOMAIN CONTAINING 1B, ISOFORM E"/>
    <property type="match status" value="1"/>
</dbReference>
<dbReference type="GO" id="GO:0004553">
    <property type="term" value="F:hydrolase activity, hydrolyzing O-glycosyl compounds"/>
    <property type="evidence" value="ECO:0007669"/>
    <property type="project" value="InterPro"/>
</dbReference>
<evidence type="ECO:0000256" key="7">
    <source>
        <dbReference type="SAM" id="Phobius"/>
    </source>
</evidence>
<dbReference type="GO" id="GO:0032541">
    <property type="term" value="C:cortical endoplasmic reticulum"/>
    <property type="evidence" value="ECO:0007669"/>
    <property type="project" value="TreeGrafter"/>
</dbReference>
<feature type="region of interest" description="Disordered" evidence="6">
    <location>
        <begin position="266"/>
        <end position="345"/>
    </location>
</feature>
<feature type="compositionally biased region" description="Basic and acidic residues" evidence="6">
    <location>
        <begin position="148"/>
        <end position="173"/>
    </location>
</feature>
<feature type="region of interest" description="Disordered" evidence="6">
    <location>
        <begin position="766"/>
        <end position="796"/>
    </location>
</feature>
<comment type="subcellular location">
    <subcellularLocation>
        <location evidence="1">Membrane</location>
        <topology evidence="1">Single-pass membrane protein</topology>
    </subcellularLocation>
</comment>
<keyword evidence="3 7" id="KW-0812">Transmembrane</keyword>
<dbReference type="GO" id="GO:0005739">
    <property type="term" value="C:mitochondrion"/>
    <property type="evidence" value="ECO:0007669"/>
    <property type="project" value="TreeGrafter"/>
</dbReference>
<feature type="compositionally biased region" description="Acidic residues" evidence="6">
    <location>
        <begin position="322"/>
        <end position="333"/>
    </location>
</feature>
<evidence type="ECO:0000256" key="3">
    <source>
        <dbReference type="ARBA" id="ARBA00022692"/>
    </source>
</evidence>
<feature type="compositionally biased region" description="Basic and acidic residues" evidence="6">
    <location>
        <begin position="533"/>
        <end position="545"/>
    </location>
</feature>
<gene>
    <name evidence="9" type="primary">Piso0_005062</name>
    <name evidence="9" type="ORF">GNLVRS01_PISO0N07031g</name>
</gene>
<dbReference type="SMART" id="SM00568">
    <property type="entry name" value="GRAM"/>
    <property type="match status" value="1"/>
</dbReference>
<feature type="compositionally biased region" description="Polar residues" evidence="6">
    <location>
        <begin position="190"/>
        <end position="213"/>
    </location>
</feature>
<feature type="region of interest" description="Disordered" evidence="6">
    <location>
        <begin position="139"/>
        <end position="213"/>
    </location>
</feature>
<keyword evidence="4 7" id="KW-1133">Transmembrane helix</keyword>
<dbReference type="InParanoid" id="G8Y163"/>
<organism evidence="9 10">
    <name type="scientific">Pichia sorbitophila (strain ATCC MYA-4447 / BCRC 22081 / CBS 7064 / NBRC 10061 / NRRL Y-12695)</name>
    <name type="common">Hybrid yeast</name>
    <dbReference type="NCBI Taxonomy" id="559304"/>
    <lineage>
        <taxon>Eukaryota</taxon>
        <taxon>Fungi</taxon>
        <taxon>Dikarya</taxon>
        <taxon>Ascomycota</taxon>
        <taxon>Saccharomycotina</taxon>
        <taxon>Pichiomycetes</taxon>
        <taxon>Debaryomycetaceae</taxon>
        <taxon>Millerozyma</taxon>
    </lineage>
</organism>
<dbReference type="GO" id="GO:0005886">
    <property type="term" value="C:plasma membrane"/>
    <property type="evidence" value="ECO:0007669"/>
    <property type="project" value="TreeGrafter"/>
</dbReference>
<dbReference type="Proteomes" id="UP000005222">
    <property type="component" value="Chromosome N"/>
</dbReference>
<evidence type="ECO:0000256" key="1">
    <source>
        <dbReference type="ARBA" id="ARBA00004167"/>
    </source>
</evidence>
<dbReference type="GO" id="GO:0140268">
    <property type="term" value="C:endoplasmic reticulum-plasma membrane contact site"/>
    <property type="evidence" value="ECO:0007669"/>
    <property type="project" value="TreeGrafter"/>
</dbReference>
<feature type="compositionally biased region" description="Polar residues" evidence="6">
    <location>
        <begin position="489"/>
        <end position="501"/>
    </location>
</feature>
<keyword evidence="10" id="KW-1185">Reference proteome</keyword>
<feature type="compositionally biased region" description="Basic residues" evidence="6">
    <location>
        <begin position="1"/>
        <end position="10"/>
    </location>
</feature>
<dbReference type="GO" id="GO:0032934">
    <property type="term" value="F:sterol binding"/>
    <property type="evidence" value="ECO:0007669"/>
    <property type="project" value="TreeGrafter"/>
</dbReference>
<evidence type="ECO:0000256" key="4">
    <source>
        <dbReference type="ARBA" id="ARBA00022989"/>
    </source>
</evidence>
<dbReference type="Pfam" id="PF16016">
    <property type="entry name" value="VASt"/>
    <property type="match status" value="1"/>
</dbReference>